<dbReference type="InterPro" id="IPR026350">
    <property type="entry name" value="GxxExxY"/>
</dbReference>
<name>A0ABR7MG96_9BACT</name>
<comment type="caution">
    <text evidence="1">The sequence shown here is derived from an EMBL/GenBank/DDBJ whole genome shotgun (WGS) entry which is preliminary data.</text>
</comment>
<reference evidence="1 2" key="1">
    <citation type="submission" date="2020-08" db="EMBL/GenBank/DDBJ databases">
        <title>Hymenobacter sp.</title>
        <authorList>
            <person name="Kim M.K."/>
        </authorList>
    </citation>
    <scope>NUCLEOTIDE SEQUENCE [LARGE SCALE GENOMIC DNA]</scope>
    <source>
        <strain evidence="1 2">BT507</strain>
    </source>
</reference>
<dbReference type="Proteomes" id="UP000622017">
    <property type="component" value="Unassembled WGS sequence"/>
</dbReference>
<evidence type="ECO:0000313" key="1">
    <source>
        <dbReference type="EMBL" id="MBC6609760.1"/>
    </source>
</evidence>
<dbReference type="EMBL" id="JACSCY010000002">
    <property type="protein sequence ID" value="MBC6609760.1"/>
    <property type="molecule type" value="Genomic_DNA"/>
</dbReference>
<protein>
    <submittedName>
        <fullName evidence="1">GxxExxY protein</fullName>
    </submittedName>
</protein>
<sequence>MLLDIRHNALTKDIIGCAMRVHSTLGHGFPEVIYQRSMAVELESTGFLFSREIHLPVYYKGVEMGARRADFLVEKTVLIELKATATLDKSHYAQIINYLTAFQLEVGLLINFGEPSLTFKRFLKNHSSDRLQ</sequence>
<accession>A0ABR7MG96</accession>
<dbReference type="RefSeq" id="WP_187318075.1">
    <property type="nucleotide sequence ID" value="NZ_JACSCY010000002.1"/>
</dbReference>
<gene>
    <name evidence="1" type="ORF">H8B15_02425</name>
</gene>
<dbReference type="NCBIfam" id="TIGR04256">
    <property type="entry name" value="GxxExxY"/>
    <property type="match status" value="1"/>
</dbReference>
<organism evidence="1 2">
    <name type="scientific">Hymenobacter citatus</name>
    <dbReference type="NCBI Taxonomy" id="2763506"/>
    <lineage>
        <taxon>Bacteria</taxon>
        <taxon>Pseudomonadati</taxon>
        <taxon>Bacteroidota</taxon>
        <taxon>Cytophagia</taxon>
        <taxon>Cytophagales</taxon>
        <taxon>Hymenobacteraceae</taxon>
        <taxon>Hymenobacter</taxon>
    </lineage>
</organism>
<dbReference type="Pfam" id="PF13366">
    <property type="entry name" value="PDDEXK_3"/>
    <property type="match status" value="1"/>
</dbReference>
<proteinExistence type="predicted"/>
<evidence type="ECO:0000313" key="2">
    <source>
        <dbReference type="Proteomes" id="UP000622017"/>
    </source>
</evidence>
<keyword evidence="2" id="KW-1185">Reference proteome</keyword>